<gene>
    <name evidence="1" type="ORF">LABB0372_LOCUS75</name>
</gene>
<sequence length="319" mass="35006">MLTRVCVSIERLRTEIPEAVAAVRAAASSNSKDFDNIGEATAALNETMNESLSTAKVAIRQYVNANPDFQRHTYGNEEASCVMVDSWRPEGEVALDTLALSKKSGGGPLMQFHNIEMNQQFSRTATDLECQEALRRLEGLEHQIGLSPSEANTVSKEGNISDQVRDLYEALDMICSESKLNELELRMKILGSELEMMEGRGVPADDDNPNGADQWMSEDSDLQRLHVDVTTCDPILDGFDGFLSGVKSADGRYADVMKVLSDIQMRESQLKQLSEMTNTTVDTLSKLQALSAAHRPSLETTFGAARKAVVEAQDVPPTD</sequence>
<dbReference type="EMBL" id="HBHB01000195">
    <property type="protein sequence ID" value="CAD9648750.1"/>
    <property type="molecule type" value="Transcribed_RNA"/>
</dbReference>
<proteinExistence type="predicted"/>
<evidence type="ECO:0000313" key="1">
    <source>
        <dbReference type="EMBL" id="CAD9648750.1"/>
    </source>
</evidence>
<name>A0A7S2QQP5_9APIC</name>
<dbReference type="AlphaFoldDB" id="A0A7S2QQP5"/>
<protein>
    <submittedName>
        <fullName evidence="1">Uncharacterized protein</fullName>
    </submittedName>
</protein>
<organism evidence="1">
    <name type="scientific">Lankesteria abbotti</name>
    <dbReference type="NCBI Taxonomy" id="340204"/>
    <lineage>
        <taxon>Eukaryota</taxon>
        <taxon>Sar</taxon>
        <taxon>Alveolata</taxon>
        <taxon>Apicomplexa</taxon>
        <taxon>Conoidasida</taxon>
        <taxon>Gregarinasina</taxon>
        <taxon>Eugregarinorida</taxon>
        <taxon>Lecudinidae</taxon>
        <taxon>Lankesteria</taxon>
    </lineage>
</organism>
<reference evidence="1" key="1">
    <citation type="submission" date="2021-01" db="EMBL/GenBank/DDBJ databases">
        <authorList>
            <person name="Corre E."/>
            <person name="Pelletier E."/>
            <person name="Niang G."/>
            <person name="Scheremetjew M."/>
            <person name="Finn R."/>
            <person name="Kale V."/>
            <person name="Holt S."/>
            <person name="Cochrane G."/>
            <person name="Meng A."/>
            <person name="Brown T."/>
            <person name="Cohen L."/>
        </authorList>
    </citation>
    <scope>NUCLEOTIDE SEQUENCE</scope>
    <source>
        <strain evidence="1">Grappler Inlet BC</strain>
    </source>
</reference>
<accession>A0A7S2QQP5</accession>